<protein>
    <submittedName>
        <fullName evidence="1">Uncharacterized protein</fullName>
    </submittedName>
</protein>
<dbReference type="EMBL" id="RCHU02000006">
    <property type="protein sequence ID" value="KAL3587292.1"/>
    <property type="molecule type" value="Genomic_DNA"/>
</dbReference>
<dbReference type="Proteomes" id="UP000309997">
    <property type="component" value="Unassembled WGS sequence"/>
</dbReference>
<organism evidence="1 2">
    <name type="scientific">Populus alba</name>
    <name type="common">White poplar</name>
    <dbReference type="NCBI Taxonomy" id="43335"/>
    <lineage>
        <taxon>Eukaryota</taxon>
        <taxon>Viridiplantae</taxon>
        <taxon>Streptophyta</taxon>
        <taxon>Embryophyta</taxon>
        <taxon>Tracheophyta</taxon>
        <taxon>Spermatophyta</taxon>
        <taxon>Magnoliopsida</taxon>
        <taxon>eudicotyledons</taxon>
        <taxon>Gunneridae</taxon>
        <taxon>Pentapetalae</taxon>
        <taxon>rosids</taxon>
        <taxon>fabids</taxon>
        <taxon>Malpighiales</taxon>
        <taxon>Salicaceae</taxon>
        <taxon>Saliceae</taxon>
        <taxon>Populus</taxon>
    </lineage>
</organism>
<gene>
    <name evidence="1" type="ORF">D5086_014159</name>
</gene>
<comment type="caution">
    <text evidence="1">The sequence shown here is derived from an EMBL/GenBank/DDBJ whole genome shotgun (WGS) entry which is preliminary data.</text>
</comment>
<proteinExistence type="predicted"/>
<evidence type="ECO:0000313" key="2">
    <source>
        <dbReference type="Proteomes" id="UP000309997"/>
    </source>
</evidence>
<reference evidence="1 2" key="1">
    <citation type="journal article" date="2024" name="Plant Biotechnol. J.">
        <title>Genome and CRISPR/Cas9 system of a widespread forest tree (Populus alba) in the world.</title>
        <authorList>
            <person name="Liu Y.J."/>
            <person name="Jiang P.F."/>
            <person name="Han X.M."/>
            <person name="Li X.Y."/>
            <person name="Wang H.M."/>
            <person name="Wang Y.J."/>
            <person name="Wang X.X."/>
            <person name="Zeng Q.Y."/>
        </authorList>
    </citation>
    <scope>NUCLEOTIDE SEQUENCE [LARGE SCALE GENOMIC DNA]</scope>
    <source>
        <strain evidence="2">cv. PAL-ZL1</strain>
    </source>
</reference>
<name>A0ACC4C8C2_POPAL</name>
<accession>A0ACC4C8C2</accession>
<evidence type="ECO:0000313" key="1">
    <source>
        <dbReference type="EMBL" id="KAL3587292.1"/>
    </source>
</evidence>
<sequence length="96" mass="10495">MESLVLLLPVAGSGRRCKKEKTGPTEEKEKLTAGAVGVAEEGRLAGRRMKGWSAHGGDDRREEVMMVVVAEATVERERRERAGCRNWAGNAGFRPT</sequence>
<keyword evidence="2" id="KW-1185">Reference proteome</keyword>